<comment type="caution">
    <text evidence="1">The sequence shown here is derived from an EMBL/GenBank/DDBJ whole genome shotgun (WGS) entry which is preliminary data.</text>
</comment>
<dbReference type="RefSeq" id="WP_164275482.1">
    <property type="nucleotide sequence ID" value="NZ_JAAGMQ010000526.1"/>
</dbReference>
<accession>A0A6G3TE74</accession>
<dbReference type="SUPFAM" id="SSF69279">
    <property type="entry name" value="Phage tail proteins"/>
    <property type="match status" value="1"/>
</dbReference>
<reference evidence="1 2" key="1">
    <citation type="submission" date="2020-01" db="EMBL/GenBank/DDBJ databases">
        <title>Insect and environment-associated Actinomycetes.</title>
        <authorList>
            <person name="Currrie C."/>
            <person name="Chevrette M."/>
            <person name="Carlson C."/>
            <person name="Stubbendieck R."/>
            <person name="Wendt-Pienkowski E."/>
        </authorList>
    </citation>
    <scope>NUCLEOTIDE SEQUENCE [LARGE SCALE GENOMIC DNA]</scope>
    <source>
        <strain evidence="1 2">SID7739</strain>
    </source>
</reference>
<protein>
    <recommendedName>
        <fullName evidence="3">Type IV secretion protein Rhs</fullName>
    </recommendedName>
</protein>
<gene>
    <name evidence="1" type="ORF">G3I66_17800</name>
</gene>
<dbReference type="Proteomes" id="UP000475666">
    <property type="component" value="Unassembled WGS sequence"/>
</dbReference>
<organism evidence="1 2">
    <name type="scientific">Streptomyces rubrogriseus</name>
    <dbReference type="NCBI Taxonomy" id="194673"/>
    <lineage>
        <taxon>Bacteria</taxon>
        <taxon>Bacillati</taxon>
        <taxon>Actinomycetota</taxon>
        <taxon>Actinomycetes</taxon>
        <taxon>Kitasatosporales</taxon>
        <taxon>Streptomycetaceae</taxon>
        <taxon>Streptomyces</taxon>
        <taxon>Streptomyces violaceoruber group</taxon>
    </lineage>
</organism>
<evidence type="ECO:0000313" key="1">
    <source>
        <dbReference type="EMBL" id="NEC35000.1"/>
    </source>
</evidence>
<evidence type="ECO:0000313" key="2">
    <source>
        <dbReference type="Proteomes" id="UP000475666"/>
    </source>
</evidence>
<dbReference type="AlphaFoldDB" id="A0A6G3TE74"/>
<evidence type="ECO:0008006" key="3">
    <source>
        <dbReference type="Google" id="ProtNLM"/>
    </source>
</evidence>
<proteinExistence type="predicted"/>
<dbReference type="EMBL" id="JAAGMQ010000526">
    <property type="protein sequence ID" value="NEC35000.1"/>
    <property type="molecule type" value="Genomic_DNA"/>
</dbReference>
<dbReference type="Pfam" id="PF05954">
    <property type="entry name" value="Phage_GPD"/>
    <property type="match status" value="1"/>
</dbReference>
<sequence length="375" mass="40025">MSTYQLFFDKEPVGPDFYDGISSLEVEENAHLPGALRLVLPVAAEDGQLTRVSDANLKPYTRVAVVATPDGAGPQCVFDGYVLSHKVHLEAGVTASTVEVWAQDASVLMRREEKVKEWPGMTEGEVANQVFAAHKFRPSPKNTADDSPRYTESDHTLMQRGSDYDFLRRLARRSGRWFRVACADKQGEPTGYFAVPELTGDPVATLHLNDARLASVSSLDFHWDVARPTKVAARQADLADADQGGAVADSADSGLPTLGERRLADFAGGDTSVLLTAPGDAAHLPGRVRALLREASWFVGCEGVADVARLGAVLRVGQVVGVAGVGNVLSGRYLVTGVRHTISTQRHTMAFTLAGNALGMTPQQMGGGLMASVGL</sequence>
<dbReference type="Gene3D" id="3.55.50.10">
    <property type="entry name" value="Baseplate protein-like domains"/>
    <property type="match status" value="1"/>
</dbReference>
<name>A0A6G3TE74_9ACTN</name>